<name>A0ABP9ZCW8_9FUNG</name>
<accession>A0ABP9ZCW8</accession>
<keyword evidence="2" id="KW-1185">Reference proteome</keyword>
<protein>
    <submittedName>
        <fullName evidence="1">Uncharacterized protein</fullName>
    </submittedName>
</protein>
<sequence>MTHLRHTQFFKDGTTINIRNVDGFDIAQLISSDFQREAFTPTKECSTLNWIDIEQQELLNEYASV</sequence>
<organism evidence="1 2">
    <name type="scientific">Mucor flavus</name>
    <dbReference type="NCBI Taxonomy" id="439312"/>
    <lineage>
        <taxon>Eukaryota</taxon>
        <taxon>Fungi</taxon>
        <taxon>Fungi incertae sedis</taxon>
        <taxon>Mucoromycota</taxon>
        <taxon>Mucoromycotina</taxon>
        <taxon>Mucoromycetes</taxon>
        <taxon>Mucorales</taxon>
        <taxon>Mucorineae</taxon>
        <taxon>Mucoraceae</taxon>
        <taxon>Mucor</taxon>
    </lineage>
</organism>
<comment type="caution">
    <text evidence="1">The sequence shown here is derived from an EMBL/GenBank/DDBJ whole genome shotgun (WGS) entry which is preliminary data.</text>
</comment>
<proteinExistence type="predicted"/>
<evidence type="ECO:0000313" key="2">
    <source>
        <dbReference type="Proteomes" id="UP001473302"/>
    </source>
</evidence>
<evidence type="ECO:0000313" key="1">
    <source>
        <dbReference type="EMBL" id="GAA5816953.1"/>
    </source>
</evidence>
<dbReference type="EMBL" id="BAABUK010000036">
    <property type="protein sequence ID" value="GAA5816953.1"/>
    <property type="molecule type" value="Genomic_DNA"/>
</dbReference>
<reference evidence="1 2" key="1">
    <citation type="submission" date="2024-04" db="EMBL/GenBank/DDBJ databases">
        <title>genome sequences of Mucor flavus KT1a and Helicostylum pulchrum KT1b strains isolated from the surface of a dry-aged beef.</title>
        <authorList>
            <person name="Toyotome T."/>
            <person name="Hosono M."/>
            <person name="Torimaru M."/>
            <person name="Fukuda K."/>
            <person name="Mikami N."/>
        </authorList>
    </citation>
    <scope>NUCLEOTIDE SEQUENCE [LARGE SCALE GENOMIC DNA]</scope>
    <source>
        <strain evidence="1 2">KT1a</strain>
    </source>
</reference>
<dbReference type="Proteomes" id="UP001473302">
    <property type="component" value="Unassembled WGS sequence"/>
</dbReference>
<gene>
    <name evidence="1" type="ORF">MFLAVUS_010488</name>
</gene>